<dbReference type="EMBL" id="MPUH01000216">
    <property type="protein sequence ID" value="OMJ86080.1"/>
    <property type="molecule type" value="Genomic_DNA"/>
</dbReference>
<organism evidence="3 4">
    <name type="scientific">Stentor coeruleus</name>
    <dbReference type="NCBI Taxonomy" id="5963"/>
    <lineage>
        <taxon>Eukaryota</taxon>
        <taxon>Sar</taxon>
        <taxon>Alveolata</taxon>
        <taxon>Ciliophora</taxon>
        <taxon>Postciliodesmatophora</taxon>
        <taxon>Heterotrichea</taxon>
        <taxon>Heterotrichida</taxon>
        <taxon>Stentoridae</taxon>
        <taxon>Stentor</taxon>
    </lineage>
</organism>
<name>A0A1R2CAT8_9CILI</name>
<feature type="coiled-coil region" evidence="1">
    <location>
        <begin position="380"/>
        <end position="425"/>
    </location>
</feature>
<comment type="caution">
    <text evidence="3">The sequence shown here is derived from an EMBL/GenBank/DDBJ whole genome shotgun (WGS) entry which is preliminary data.</text>
</comment>
<evidence type="ECO:0008006" key="5">
    <source>
        <dbReference type="Google" id="ProtNLM"/>
    </source>
</evidence>
<reference evidence="3 4" key="1">
    <citation type="submission" date="2016-11" db="EMBL/GenBank/DDBJ databases">
        <title>The macronuclear genome of Stentor coeruleus: a giant cell with tiny introns.</title>
        <authorList>
            <person name="Slabodnick M."/>
            <person name="Ruby J.G."/>
            <person name="Reiff S.B."/>
            <person name="Swart E.C."/>
            <person name="Gosai S."/>
            <person name="Prabakaran S."/>
            <person name="Witkowska E."/>
            <person name="Larue G.E."/>
            <person name="Fisher S."/>
            <person name="Freeman R.M."/>
            <person name="Gunawardena J."/>
            <person name="Chu W."/>
            <person name="Stover N.A."/>
            <person name="Gregory B.D."/>
            <person name="Nowacki M."/>
            <person name="Derisi J."/>
            <person name="Roy S.W."/>
            <person name="Marshall W.F."/>
            <person name="Sood P."/>
        </authorList>
    </citation>
    <scope>NUCLEOTIDE SEQUENCE [LARGE SCALE GENOMIC DNA]</scope>
    <source>
        <strain evidence="3">WM001</strain>
    </source>
</reference>
<feature type="region of interest" description="Disordered" evidence="2">
    <location>
        <begin position="218"/>
        <end position="237"/>
    </location>
</feature>
<evidence type="ECO:0000313" key="4">
    <source>
        <dbReference type="Proteomes" id="UP000187209"/>
    </source>
</evidence>
<evidence type="ECO:0000256" key="2">
    <source>
        <dbReference type="SAM" id="MobiDB-lite"/>
    </source>
</evidence>
<dbReference type="AlphaFoldDB" id="A0A1R2CAT8"/>
<evidence type="ECO:0000313" key="3">
    <source>
        <dbReference type="EMBL" id="OMJ86080.1"/>
    </source>
</evidence>
<keyword evidence="1" id="KW-0175">Coiled coil</keyword>
<accession>A0A1R2CAT8</accession>
<proteinExistence type="predicted"/>
<keyword evidence="4" id="KW-1185">Reference proteome</keyword>
<evidence type="ECO:0000256" key="1">
    <source>
        <dbReference type="SAM" id="Coils"/>
    </source>
</evidence>
<protein>
    <recommendedName>
        <fullName evidence="5">DUF4201 domain-containing protein</fullName>
    </recommendedName>
</protein>
<dbReference type="Proteomes" id="UP000187209">
    <property type="component" value="Unassembled WGS sequence"/>
</dbReference>
<gene>
    <name evidence="3" type="ORF">SteCoe_12436</name>
</gene>
<sequence>MVDLDDARLHSSRLSMISSIQQSFCENYDEFDEDDEDICAEEVPQHFLDKFQELLTDIDRLNMQIEDFLAENIRRPDTNIDIYLNQDQIKSLHDKLGNLLTESNQNTIFKLNKESLSLGAIKIEYDDTVERIRQLEVENINLRSQILSGTIKKPRSTSSDLSDSNKLLSMKIELEMKSLEIIRKEQELQQSQEEAIYKNTQAEMLIHEYNNKLEEFKHNNTYQNRTRRKNPSQDVTRTRSPISMIYPNSMSFMNELLNTRQEIETKLAIIEKVIKKKYKKNALQAPKENHRKASGNFEEFKAREQKFLEKLKKYQSFPRKEKFIMKYLMEQQKFFNEKYEELRRYEISLEEIWVESNGQANSIDAAKKASANYYNKMKELNQYKELIQEKYLRINKLKETIKKGNNKLQEHRRKVLNERQKLQKQICDLEKYLRVIASLHNKNL</sequence>